<dbReference type="Gene3D" id="3.40.50.150">
    <property type="entry name" value="Vaccinia Virus protein VP39"/>
    <property type="match status" value="1"/>
</dbReference>
<proteinExistence type="predicted"/>
<evidence type="ECO:0000313" key="1">
    <source>
        <dbReference type="EMBL" id="CAD9828032.1"/>
    </source>
</evidence>
<reference evidence="1" key="1">
    <citation type="submission" date="2021-01" db="EMBL/GenBank/DDBJ databases">
        <authorList>
            <person name="Corre E."/>
            <person name="Pelletier E."/>
            <person name="Niang G."/>
            <person name="Scheremetjew M."/>
            <person name="Finn R."/>
            <person name="Kale V."/>
            <person name="Holt S."/>
            <person name="Cochrane G."/>
            <person name="Meng A."/>
            <person name="Brown T."/>
            <person name="Cohen L."/>
        </authorList>
    </citation>
    <scope>NUCLEOTIDE SEQUENCE</scope>
    <source>
        <strain evidence="1">CCMP2084</strain>
    </source>
</reference>
<dbReference type="InterPro" id="IPR029063">
    <property type="entry name" value="SAM-dependent_MTases_sf"/>
</dbReference>
<sequence length="305" mass="35035">MIADLSKRYEWLDTLTVNSDDPKLSAMDRARVAYVTLMKEFVSGAVFNEAERSVNARLAHKHKLTFRRFDIEARKNGRDWAYLGDTMTGWARLDNVRDLVIDVIKNGIEGDYIEAGAWRGGSSMFARAVLYAYGESNRKSFVCDSFQGLPAGDRMLDKEDKGWDQVAYLEVAAEIVLQNFQKYSLLDPNVIFAKGFFNETMPALSKRIDKLSVMRLDGDMYESTVDVLYNLYDKLSIGGYVIMDDWNGYPSKTACDDFFSVHGFQPEIIAIDKMSAYWKKTEQVDIQYWRYQQNKFKNGESNART</sequence>
<dbReference type="Pfam" id="PF05711">
    <property type="entry name" value="TylF"/>
    <property type="match status" value="1"/>
</dbReference>
<dbReference type="PANTHER" id="PTHR40036:SF1">
    <property type="entry name" value="MACROCIN O-METHYLTRANSFERASE"/>
    <property type="match status" value="1"/>
</dbReference>
<organism evidence="1">
    <name type="scientific">Attheya septentrionalis</name>
    <dbReference type="NCBI Taxonomy" id="420275"/>
    <lineage>
        <taxon>Eukaryota</taxon>
        <taxon>Sar</taxon>
        <taxon>Stramenopiles</taxon>
        <taxon>Ochrophyta</taxon>
        <taxon>Bacillariophyta</taxon>
        <taxon>Coscinodiscophyceae</taxon>
        <taxon>Chaetocerotophycidae</taxon>
        <taxon>Chaetocerotales</taxon>
        <taxon>Attheyaceae</taxon>
        <taxon>Attheya</taxon>
    </lineage>
</organism>
<accession>A0A7S2XUG5</accession>
<gene>
    <name evidence="1" type="ORF">ASEP1449_LOCUS19867</name>
</gene>
<name>A0A7S2XUG5_9STRA</name>
<dbReference type="AlphaFoldDB" id="A0A7S2XUG5"/>
<dbReference type="InterPro" id="IPR008884">
    <property type="entry name" value="TylF_MeTrfase"/>
</dbReference>
<dbReference type="PANTHER" id="PTHR40036">
    <property type="entry name" value="MACROCIN O-METHYLTRANSFERASE"/>
    <property type="match status" value="1"/>
</dbReference>
<dbReference type="EMBL" id="HBHQ01029290">
    <property type="protein sequence ID" value="CAD9828032.1"/>
    <property type="molecule type" value="Transcribed_RNA"/>
</dbReference>
<protein>
    <recommendedName>
        <fullName evidence="2">Macrocin O-methyltransferase</fullName>
    </recommendedName>
</protein>
<evidence type="ECO:0008006" key="2">
    <source>
        <dbReference type="Google" id="ProtNLM"/>
    </source>
</evidence>
<dbReference type="SUPFAM" id="SSF53335">
    <property type="entry name" value="S-adenosyl-L-methionine-dependent methyltransferases"/>
    <property type="match status" value="1"/>
</dbReference>